<gene>
    <name evidence="13" type="primary">AVPR1B</name>
    <name evidence="13" type="ORF">BLAG_LOCUS10295</name>
</gene>
<dbReference type="PRINTS" id="PR00237">
    <property type="entry name" value="GPCRRHODOPSN"/>
</dbReference>
<evidence type="ECO:0000256" key="6">
    <source>
        <dbReference type="ARBA" id="ARBA00023136"/>
    </source>
</evidence>
<organism evidence="13 14">
    <name type="scientific">Branchiostoma lanceolatum</name>
    <name type="common">Common lancelet</name>
    <name type="synonym">Amphioxus lanceolatum</name>
    <dbReference type="NCBI Taxonomy" id="7740"/>
    <lineage>
        <taxon>Eukaryota</taxon>
        <taxon>Metazoa</taxon>
        <taxon>Chordata</taxon>
        <taxon>Cephalochordata</taxon>
        <taxon>Leptocardii</taxon>
        <taxon>Amphioxiformes</taxon>
        <taxon>Branchiostomatidae</taxon>
        <taxon>Branchiostoma</taxon>
    </lineage>
</organism>
<evidence type="ECO:0000259" key="12">
    <source>
        <dbReference type="PROSITE" id="PS50262"/>
    </source>
</evidence>
<keyword evidence="3 10" id="KW-0812">Transmembrane</keyword>
<comment type="similarity">
    <text evidence="10">Belongs to the G-protein coupled receptor 1 family. Vasopressin/oxytocin receptor subfamily.</text>
</comment>
<dbReference type="InterPro" id="IPR017452">
    <property type="entry name" value="GPCR_Rhodpsn_7TM"/>
</dbReference>
<dbReference type="SUPFAM" id="SSF81321">
    <property type="entry name" value="Family A G protein-coupled receptor-like"/>
    <property type="match status" value="1"/>
</dbReference>
<keyword evidence="9 10" id="KW-0807">Transducer</keyword>
<sequence>MAGDDLDINSHWEPIPFNYSGNATNETLPLLTRGGERDETLAAVEIGVLGVLFFLALTGNSYVLADIYRSRTHHRRMHLFLANLCIADLTVALFNILPQLIWDATDRFLAGDFLCRVVKYLQLTSLYASSFVLVGSALDRYTAICHPMSAVTRTVYKPKRVLLLCWVFSAVFGLPQIQIFGLREGPHGYPDCWGLFILPWGQTAYVIWCSLSLFFIPCLIIATAYTHISIEVWRVYREEKAPGQLQYRRASRFDVPIRSGKFRPRTHRVGGDFRATKIRTVQMTLVIVIAYILCWSPFFIMQLWAVFDRNAPFEGPAFVIIMLLASLNSCVNPWIYFAFKTRCERKKTPRGSSLNRRAIQTPRTTELEMNKIEKSLPAFERVKVTFGVAQDGQQGVKITFNTKAAGKENCHLARIPETGMLDLKNDSPSRIMSEGEVETRKRKRKRENGHVISSIGSNSL</sequence>
<dbReference type="Proteomes" id="UP000838412">
    <property type="component" value="Chromosome 17"/>
</dbReference>
<feature type="transmembrane region" description="Helical" evidence="10">
    <location>
        <begin position="41"/>
        <end position="65"/>
    </location>
</feature>
<dbReference type="GO" id="GO:0032870">
    <property type="term" value="P:cellular response to hormone stimulus"/>
    <property type="evidence" value="ECO:0007669"/>
    <property type="project" value="TreeGrafter"/>
</dbReference>
<dbReference type="EMBL" id="OV696702">
    <property type="protein sequence ID" value="CAH1249079.1"/>
    <property type="molecule type" value="Genomic_DNA"/>
</dbReference>
<feature type="transmembrane region" description="Helical" evidence="10">
    <location>
        <begin position="120"/>
        <end position="141"/>
    </location>
</feature>
<evidence type="ECO:0000256" key="5">
    <source>
        <dbReference type="ARBA" id="ARBA00023040"/>
    </source>
</evidence>
<feature type="transmembrane region" description="Helical" evidence="10">
    <location>
        <begin position="283"/>
        <end position="305"/>
    </location>
</feature>
<accession>A0A8J9Z955</accession>
<evidence type="ECO:0000313" key="13">
    <source>
        <dbReference type="EMBL" id="CAH1249079.1"/>
    </source>
</evidence>
<keyword evidence="5 10" id="KW-0297">G-protein coupled receptor</keyword>
<name>A0A8J9Z955_BRALA</name>
<evidence type="ECO:0000256" key="4">
    <source>
        <dbReference type="ARBA" id="ARBA00022989"/>
    </source>
</evidence>
<dbReference type="Pfam" id="PF00001">
    <property type="entry name" value="7tm_1"/>
    <property type="match status" value="1"/>
</dbReference>
<feature type="transmembrane region" description="Helical" evidence="10">
    <location>
        <begin position="205"/>
        <end position="228"/>
    </location>
</feature>
<evidence type="ECO:0000256" key="2">
    <source>
        <dbReference type="ARBA" id="ARBA00022475"/>
    </source>
</evidence>
<feature type="transmembrane region" description="Helical" evidence="10">
    <location>
        <begin position="161"/>
        <end position="181"/>
    </location>
</feature>
<evidence type="ECO:0000256" key="9">
    <source>
        <dbReference type="ARBA" id="ARBA00023224"/>
    </source>
</evidence>
<evidence type="ECO:0000256" key="3">
    <source>
        <dbReference type="ARBA" id="ARBA00022692"/>
    </source>
</evidence>
<evidence type="ECO:0000313" key="14">
    <source>
        <dbReference type="Proteomes" id="UP000838412"/>
    </source>
</evidence>
<evidence type="ECO:0000256" key="11">
    <source>
        <dbReference type="SAM" id="MobiDB-lite"/>
    </source>
</evidence>
<keyword evidence="7 10" id="KW-0675">Receptor</keyword>
<evidence type="ECO:0000256" key="8">
    <source>
        <dbReference type="ARBA" id="ARBA00023180"/>
    </source>
</evidence>
<feature type="transmembrane region" description="Helical" evidence="10">
    <location>
        <begin position="317"/>
        <end position="339"/>
    </location>
</feature>
<protein>
    <submittedName>
        <fullName evidence="13">AVPR1B protein</fullName>
    </submittedName>
</protein>
<feature type="region of interest" description="Disordered" evidence="11">
    <location>
        <begin position="421"/>
        <end position="460"/>
    </location>
</feature>
<comment type="subcellular location">
    <subcellularLocation>
        <location evidence="1 10">Cell membrane</location>
        <topology evidence="1 10">Multi-pass membrane protein</topology>
    </subcellularLocation>
</comment>
<dbReference type="InterPro" id="IPR000276">
    <property type="entry name" value="GPCR_Rhodpsn"/>
</dbReference>
<feature type="domain" description="G-protein coupled receptors family 1 profile" evidence="12">
    <location>
        <begin position="59"/>
        <end position="336"/>
    </location>
</feature>
<keyword evidence="2" id="KW-1003">Cell membrane</keyword>
<dbReference type="GO" id="GO:0042277">
    <property type="term" value="F:peptide binding"/>
    <property type="evidence" value="ECO:0007669"/>
    <property type="project" value="TreeGrafter"/>
</dbReference>
<dbReference type="InterPro" id="IPR001817">
    <property type="entry name" value="Vasoprsn_rcpt"/>
</dbReference>
<dbReference type="GO" id="GO:0005000">
    <property type="term" value="F:vasopressin receptor activity"/>
    <property type="evidence" value="ECO:0007669"/>
    <property type="project" value="InterPro"/>
</dbReference>
<feature type="transmembrane region" description="Helical" evidence="10">
    <location>
        <begin position="77"/>
        <end position="100"/>
    </location>
</feature>
<dbReference type="OrthoDB" id="9992083at2759"/>
<evidence type="ECO:0000256" key="1">
    <source>
        <dbReference type="ARBA" id="ARBA00004651"/>
    </source>
</evidence>
<dbReference type="AlphaFoldDB" id="A0A8J9Z955"/>
<keyword evidence="8 10" id="KW-0325">Glycoprotein</keyword>
<dbReference type="FunFam" id="1.20.1070.10:FF:000972">
    <property type="entry name" value="Uncharacterized protein"/>
    <property type="match status" value="1"/>
</dbReference>
<dbReference type="PANTHER" id="PTHR24241:SF161">
    <property type="entry name" value="G-PROTEIN COUPLED RECEPTORS FAMILY 1 PROFILE DOMAIN-CONTAINING PROTEIN"/>
    <property type="match status" value="1"/>
</dbReference>
<evidence type="ECO:0000256" key="7">
    <source>
        <dbReference type="ARBA" id="ARBA00023170"/>
    </source>
</evidence>
<dbReference type="CDD" id="cd15196">
    <property type="entry name" value="7tmA_Vasopressin_Oxytocin"/>
    <property type="match status" value="1"/>
</dbReference>
<keyword evidence="6 10" id="KW-0472">Membrane</keyword>
<dbReference type="PRINTS" id="PR00896">
    <property type="entry name" value="VASOPRESSINR"/>
</dbReference>
<dbReference type="GO" id="GO:0005886">
    <property type="term" value="C:plasma membrane"/>
    <property type="evidence" value="ECO:0007669"/>
    <property type="project" value="UniProtKB-SubCell"/>
</dbReference>
<dbReference type="PROSITE" id="PS50262">
    <property type="entry name" value="G_PROTEIN_RECEP_F1_2"/>
    <property type="match status" value="1"/>
</dbReference>
<dbReference type="Gene3D" id="1.20.1070.10">
    <property type="entry name" value="Rhodopsin 7-helix transmembrane proteins"/>
    <property type="match status" value="1"/>
</dbReference>
<keyword evidence="4 10" id="KW-1133">Transmembrane helix</keyword>
<reference evidence="13" key="1">
    <citation type="submission" date="2022-01" db="EMBL/GenBank/DDBJ databases">
        <authorList>
            <person name="Braso-Vives M."/>
        </authorList>
    </citation>
    <scope>NUCLEOTIDE SEQUENCE</scope>
</reference>
<proteinExistence type="inferred from homology"/>
<dbReference type="PANTHER" id="PTHR24241">
    <property type="entry name" value="NEUROPEPTIDE RECEPTOR-RELATED G-PROTEIN COUPLED RECEPTOR"/>
    <property type="match status" value="1"/>
</dbReference>
<keyword evidence="14" id="KW-1185">Reference proteome</keyword>
<evidence type="ECO:0000256" key="10">
    <source>
        <dbReference type="RuleBase" id="RU046427"/>
    </source>
</evidence>